<dbReference type="EMBL" id="HBUF01339252">
    <property type="protein sequence ID" value="CAG6700136.1"/>
    <property type="molecule type" value="Transcribed_RNA"/>
</dbReference>
<reference evidence="1" key="1">
    <citation type="submission" date="2021-05" db="EMBL/GenBank/DDBJ databases">
        <authorList>
            <person name="Alioto T."/>
            <person name="Alioto T."/>
            <person name="Gomez Garrido J."/>
        </authorList>
    </citation>
    <scope>NUCLEOTIDE SEQUENCE</scope>
</reference>
<dbReference type="EMBL" id="HBUF01339251">
    <property type="protein sequence ID" value="CAG6700131.1"/>
    <property type="molecule type" value="Transcribed_RNA"/>
</dbReference>
<dbReference type="EMBL" id="HBUF01339249">
    <property type="protein sequence ID" value="CAG6700122.1"/>
    <property type="molecule type" value="Transcribed_RNA"/>
</dbReference>
<organism evidence="1">
    <name type="scientific">Cacopsylla melanoneura</name>
    <dbReference type="NCBI Taxonomy" id="428564"/>
    <lineage>
        <taxon>Eukaryota</taxon>
        <taxon>Metazoa</taxon>
        <taxon>Ecdysozoa</taxon>
        <taxon>Arthropoda</taxon>
        <taxon>Hexapoda</taxon>
        <taxon>Insecta</taxon>
        <taxon>Pterygota</taxon>
        <taxon>Neoptera</taxon>
        <taxon>Paraneoptera</taxon>
        <taxon>Hemiptera</taxon>
        <taxon>Sternorrhyncha</taxon>
        <taxon>Psylloidea</taxon>
        <taxon>Psyllidae</taxon>
        <taxon>Psyllinae</taxon>
        <taxon>Cacopsylla</taxon>
    </lineage>
</organism>
<sequence length="120" mass="12913">MNVVFGIVRVVEVDDELDVVHVQSTSSDVSGNQNTGSAVSELFKHIVSLLLALVTVDADRGPSIVLNGLGDLVHLPFGLGEDDGLVLALRTDVVQQTKQFVVLLVFLTHFHNLLDVVVGR</sequence>
<evidence type="ECO:0000313" key="1">
    <source>
        <dbReference type="EMBL" id="CAG6700126.1"/>
    </source>
</evidence>
<dbReference type="AntiFam" id="ANF00149">
    <property type="entry name" value="Shadow ORF (opposite cshA)"/>
</dbReference>
<dbReference type="EMBL" id="HBUF01339253">
    <property type="protein sequence ID" value="CAG6700141.1"/>
    <property type="molecule type" value="Transcribed_RNA"/>
</dbReference>
<name>A0A8D8U8E9_9HEMI</name>
<protein>
    <submittedName>
        <fullName evidence="1">Uncharacterized protein</fullName>
    </submittedName>
</protein>
<dbReference type="EMBL" id="HBUF01339248">
    <property type="protein sequence ID" value="CAG6700117.1"/>
    <property type="molecule type" value="Transcribed_RNA"/>
</dbReference>
<accession>A0A8D8U8E9</accession>
<dbReference type="AlphaFoldDB" id="A0A8D8U8E9"/>
<dbReference type="EMBL" id="HBUF01339250">
    <property type="protein sequence ID" value="CAG6700126.1"/>
    <property type="molecule type" value="Transcribed_RNA"/>
</dbReference>
<proteinExistence type="predicted"/>